<protein>
    <recommendedName>
        <fullName evidence="4">FAD-binding domain-containing protein</fullName>
    </recommendedName>
</protein>
<keyword evidence="1" id="KW-0285">Flavoprotein</keyword>
<dbReference type="InterPro" id="IPR036188">
    <property type="entry name" value="FAD/NAD-bd_sf"/>
</dbReference>
<dbReference type="InterPro" id="IPR051104">
    <property type="entry name" value="FAD_monoxygenase"/>
</dbReference>
<dbReference type="AlphaFoldDB" id="A0A0D0DZN6"/>
<dbReference type="STRING" id="930991.A0A0D0DZN6"/>
<dbReference type="Pfam" id="PF01494">
    <property type="entry name" value="FAD_binding_3"/>
    <property type="match status" value="2"/>
</dbReference>
<evidence type="ECO:0000256" key="2">
    <source>
        <dbReference type="ARBA" id="ARBA00022827"/>
    </source>
</evidence>
<dbReference type="GO" id="GO:0016491">
    <property type="term" value="F:oxidoreductase activity"/>
    <property type="evidence" value="ECO:0007669"/>
    <property type="project" value="UniProtKB-KW"/>
</dbReference>
<evidence type="ECO:0000313" key="6">
    <source>
        <dbReference type="Proteomes" id="UP000054538"/>
    </source>
</evidence>
<dbReference type="InParanoid" id="A0A0D0DZN6"/>
<dbReference type="Gene3D" id="3.50.50.60">
    <property type="entry name" value="FAD/NAD(P)-binding domain"/>
    <property type="match status" value="1"/>
</dbReference>
<dbReference type="Proteomes" id="UP000054538">
    <property type="component" value="Unassembled WGS sequence"/>
</dbReference>
<reference evidence="5 6" key="1">
    <citation type="submission" date="2014-04" db="EMBL/GenBank/DDBJ databases">
        <authorList>
            <consortium name="DOE Joint Genome Institute"/>
            <person name="Kuo A."/>
            <person name="Kohler A."/>
            <person name="Jargeat P."/>
            <person name="Nagy L.G."/>
            <person name="Floudas D."/>
            <person name="Copeland A."/>
            <person name="Barry K.W."/>
            <person name="Cichocki N."/>
            <person name="Veneault-Fourrey C."/>
            <person name="LaButti K."/>
            <person name="Lindquist E.A."/>
            <person name="Lipzen A."/>
            <person name="Lundell T."/>
            <person name="Morin E."/>
            <person name="Murat C."/>
            <person name="Sun H."/>
            <person name="Tunlid A."/>
            <person name="Henrissat B."/>
            <person name="Grigoriev I.V."/>
            <person name="Hibbett D.S."/>
            <person name="Martin F."/>
            <person name="Nordberg H.P."/>
            <person name="Cantor M.N."/>
            <person name="Hua S.X."/>
        </authorList>
    </citation>
    <scope>NUCLEOTIDE SEQUENCE [LARGE SCALE GENOMIC DNA]</scope>
    <source>
        <strain evidence="5 6">Ve08.2h10</strain>
    </source>
</reference>
<dbReference type="OrthoDB" id="417877at2759"/>
<feature type="domain" description="FAD-binding" evidence="4">
    <location>
        <begin position="332"/>
        <end position="400"/>
    </location>
</feature>
<dbReference type="HOGENOM" id="CLU_009665_6_3_1"/>
<dbReference type="PRINTS" id="PR00420">
    <property type="entry name" value="RNGMNOXGNASE"/>
</dbReference>
<accession>A0A0D0DZN6</accession>
<sequence>MAIEMTSPKFKVAICGGGVGGLTLAVALSKYPDIQVEVFEAAKSFTELGAGIGLWPRAFKVLQKLGAGVEQGLISKALGYKWTEEFGKSIWFPSMTFRTADKPDGVELFQLMTKGDLMKLHRADFHGVLISQLPHSYKTHHSKRLVSYAQPQPPAISPITLIFTDGTTSSCDVLIGADGVKSAVRGSMMRGIAQTLTGEAAAAVLSCAEPIWSGATMYRTLIAAEQLRASQPNHRALREPTVFLGQASSIITYPISDGKYVNFAGSSMCADLVSTIYEADTSGRRRFEGPWVDELTKEEFCKPFQDFKDDVKLLLECVDKGTLWAVHTVKELPTHSYGRVALLGDAAHAMLPFQGSGAGQSVEDAYFLATVLGHPSTTLETVPRALAVYDKLRRPFSSAVALGSKLNGELFMLQSDVPLTERAEAVTKNWEWAWLSELDESLEEAVRILDSASAS</sequence>
<organism evidence="5 6">
    <name type="scientific">Paxillus rubicundulus Ve08.2h10</name>
    <dbReference type="NCBI Taxonomy" id="930991"/>
    <lineage>
        <taxon>Eukaryota</taxon>
        <taxon>Fungi</taxon>
        <taxon>Dikarya</taxon>
        <taxon>Basidiomycota</taxon>
        <taxon>Agaricomycotina</taxon>
        <taxon>Agaricomycetes</taxon>
        <taxon>Agaricomycetidae</taxon>
        <taxon>Boletales</taxon>
        <taxon>Paxilineae</taxon>
        <taxon>Paxillaceae</taxon>
        <taxon>Paxillus</taxon>
    </lineage>
</organism>
<feature type="domain" description="FAD-binding" evidence="4">
    <location>
        <begin position="10"/>
        <end position="188"/>
    </location>
</feature>
<evidence type="ECO:0000313" key="5">
    <source>
        <dbReference type="EMBL" id="KIK96086.1"/>
    </source>
</evidence>
<dbReference type="GO" id="GO:0044550">
    <property type="term" value="P:secondary metabolite biosynthetic process"/>
    <property type="evidence" value="ECO:0007669"/>
    <property type="project" value="TreeGrafter"/>
</dbReference>
<gene>
    <name evidence="5" type="ORF">PAXRUDRAFT_139274</name>
</gene>
<dbReference type="PANTHER" id="PTHR46720:SF3">
    <property type="entry name" value="FAD-BINDING DOMAIN-CONTAINING PROTEIN-RELATED"/>
    <property type="match status" value="1"/>
</dbReference>
<keyword evidence="3" id="KW-0560">Oxidoreductase</keyword>
<evidence type="ECO:0000256" key="1">
    <source>
        <dbReference type="ARBA" id="ARBA00022630"/>
    </source>
</evidence>
<keyword evidence="6" id="KW-1185">Reference proteome</keyword>
<evidence type="ECO:0000256" key="3">
    <source>
        <dbReference type="ARBA" id="ARBA00023002"/>
    </source>
</evidence>
<evidence type="ECO:0000259" key="4">
    <source>
        <dbReference type="Pfam" id="PF01494"/>
    </source>
</evidence>
<dbReference type="GO" id="GO:0071949">
    <property type="term" value="F:FAD binding"/>
    <property type="evidence" value="ECO:0007669"/>
    <property type="project" value="InterPro"/>
</dbReference>
<name>A0A0D0DZN6_9AGAM</name>
<dbReference type="SUPFAM" id="SSF54373">
    <property type="entry name" value="FAD-linked reductases, C-terminal domain"/>
    <property type="match status" value="1"/>
</dbReference>
<reference evidence="6" key="2">
    <citation type="submission" date="2015-01" db="EMBL/GenBank/DDBJ databases">
        <title>Evolutionary Origins and Diversification of the Mycorrhizal Mutualists.</title>
        <authorList>
            <consortium name="DOE Joint Genome Institute"/>
            <consortium name="Mycorrhizal Genomics Consortium"/>
            <person name="Kohler A."/>
            <person name="Kuo A."/>
            <person name="Nagy L.G."/>
            <person name="Floudas D."/>
            <person name="Copeland A."/>
            <person name="Barry K.W."/>
            <person name="Cichocki N."/>
            <person name="Veneault-Fourrey C."/>
            <person name="LaButti K."/>
            <person name="Lindquist E.A."/>
            <person name="Lipzen A."/>
            <person name="Lundell T."/>
            <person name="Morin E."/>
            <person name="Murat C."/>
            <person name="Riley R."/>
            <person name="Ohm R."/>
            <person name="Sun H."/>
            <person name="Tunlid A."/>
            <person name="Henrissat B."/>
            <person name="Grigoriev I.V."/>
            <person name="Hibbett D.S."/>
            <person name="Martin F."/>
        </authorList>
    </citation>
    <scope>NUCLEOTIDE SEQUENCE [LARGE SCALE GENOMIC DNA]</scope>
    <source>
        <strain evidence="6">Ve08.2h10</strain>
    </source>
</reference>
<keyword evidence="2" id="KW-0274">FAD</keyword>
<dbReference type="PANTHER" id="PTHR46720">
    <property type="entry name" value="HYDROXYLASE, PUTATIVE (AFU_ORTHOLOGUE AFUA_3G01460)-RELATED"/>
    <property type="match status" value="1"/>
</dbReference>
<dbReference type="EMBL" id="KN825005">
    <property type="protein sequence ID" value="KIK96086.1"/>
    <property type="molecule type" value="Genomic_DNA"/>
</dbReference>
<dbReference type="InterPro" id="IPR002938">
    <property type="entry name" value="FAD-bd"/>
</dbReference>
<proteinExistence type="predicted"/>
<dbReference type="SUPFAM" id="SSF51905">
    <property type="entry name" value="FAD/NAD(P)-binding domain"/>
    <property type="match status" value="1"/>
</dbReference>